<evidence type="ECO:0000256" key="3">
    <source>
        <dbReference type="ARBA" id="ARBA00022989"/>
    </source>
</evidence>
<dbReference type="InterPro" id="IPR006694">
    <property type="entry name" value="Fatty_acid_hydroxylase"/>
</dbReference>
<evidence type="ECO:0000313" key="9">
    <source>
        <dbReference type="EMBL" id="CAF3947037.1"/>
    </source>
</evidence>
<feature type="domain" description="Fatty acid hydroxylase" evidence="6">
    <location>
        <begin position="160"/>
        <end position="286"/>
    </location>
</feature>
<dbReference type="PANTHER" id="PTHR11863">
    <property type="entry name" value="STEROL DESATURASE"/>
    <property type="match status" value="1"/>
</dbReference>
<evidence type="ECO:0000313" key="8">
    <source>
        <dbReference type="EMBL" id="CAF2239221.1"/>
    </source>
</evidence>
<dbReference type="GO" id="GO:0005506">
    <property type="term" value="F:iron ion binding"/>
    <property type="evidence" value="ECO:0007669"/>
    <property type="project" value="InterPro"/>
</dbReference>
<evidence type="ECO:0000256" key="1">
    <source>
        <dbReference type="ARBA" id="ARBA00004370"/>
    </source>
</evidence>
<accession>A0A816F084</accession>
<organism evidence="7 10">
    <name type="scientific">Rotaria magnacalcarata</name>
    <dbReference type="NCBI Taxonomy" id="392030"/>
    <lineage>
        <taxon>Eukaryota</taxon>
        <taxon>Metazoa</taxon>
        <taxon>Spiralia</taxon>
        <taxon>Gnathifera</taxon>
        <taxon>Rotifera</taxon>
        <taxon>Eurotatoria</taxon>
        <taxon>Bdelloidea</taxon>
        <taxon>Philodinida</taxon>
        <taxon>Philodinidae</taxon>
        <taxon>Rotaria</taxon>
    </lineage>
</organism>
<dbReference type="Proteomes" id="UP000663842">
    <property type="component" value="Unassembled WGS sequence"/>
</dbReference>
<comment type="subcellular location">
    <subcellularLocation>
        <location evidence="1">Membrane</location>
    </subcellularLocation>
</comment>
<feature type="transmembrane region" description="Helical" evidence="5">
    <location>
        <begin position="114"/>
        <end position="134"/>
    </location>
</feature>
<dbReference type="InterPro" id="IPR050307">
    <property type="entry name" value="Sterol_Desaturase_Related"/>
</dbReference>
<dbReference type="GO" id="GO:0016020">
    <property type="term" value="C:membrane"/>
    <property type="evidence" value="ECO:0007669"/>
    <property type="project" value="UniProtKB-SubCell"/>
</dbReference>
<evidence type="ECO:0000313" key="7">
    <source>
        <dbReference type="EMBL" id="CAF1652658.1"/>
    </source>
</evidence>
<dbReference type="Proteomes" id="UP000663887">
    <property type="component" value="Unassembled WGS sequence"/>
</dbReference>
<dbReference type="EMBL" id="CAJOBF010001402">
    <property type="protein sequence ID" value="CAF3947037.1"/>
    <property type="molecule type" value="Genomic_DNA"/>
</dbReference>
<sequence>MKAKADFPPERQSFKAAIEDNIGSCIVALLSLLSLVSAMFWPYIKMNKVFTEHLLDMTSFNDYLVVNVFVFASYTFQYILTAGILEYTNPRGFKSDSLTNEQRQQRNRQIRKEITLGIGAMFGNTTYAVAWMYFIEPYLWTTNYFVTNQYTLSWFAFNVLAYALIFDAWFYWTHRALHESKYLWDHIHTTHHAFKNPTAFCQDAVHPLEGLVQGPVGHYLTVLVMPVHPIALAFFGLFTSCFAIAAHDGRLGDLNHHYAHHNKGKGRLQNFNYGLYWALWDLICGTRYHDDPNKNYVNDSSNIKEQSEKKIT</sequence>
<dbReference type="EMBL" id="CAJNRG010017787">
    <property type="protein sequence ID" value="CAF2239221.1"/>
    <property type="molecule type" value="Genomic_DNA"/>
</dbReference>
<feature type="transmembrane region" description="Helical" evidence="5">
    <location>
        <begin position="21"/>
        <end position="44"/>
    </location>
</feature>
<name>A0A816F084_9BILA</name>
<gene>
    <name evidence="7" type="ORF">KQP761_LOCUS30292</name>
    <name evidence="9" type="ORF">UXM345_LOCUS13113</name>
    <name evidence="8" type="ORF">XDN619_LOCUS34733</name>
</gene>
<dbReference type="GO" id="GO:0008610">
    <property type="term" value="P:lipid biosynthetic process"/>
    <property type="evidence" value="ECO:0007669"/>
    <property type="project" value="InterPro"/>
</dbReference>
<evidence type="ECO:0000256" key="2">
    <source>
        <dbReference type="ARBA" id="ARBA00022692"/>
    </source>
</evidence>
<keyword evidence="4 5" id="KW-0472">Membrane</keyword>
<evidence type="ECO:0000313" key="10">
    <source>
        <dbReference type="Proteomes" id="UP000663834"/>
    </source>
</evidence>
<evidence type="ECO:0000256" key="4">
    <source>
        <dbReference type="ARBA" id="ARBA00023136"/>
    </source>
</evidence>
<dbReference type="EMBL" id="CAJNOW010016825">
    <property type="protein sequence ID" value="CAF1652658.1"/>
    <property type="molecule type" value="Genomic_DNA"/>
</dbReference>
<feature type="transmembrane region" description="Helical" evidence="5">
    <location>
        <begin position="64"/>
        <end position="85"/>
    </location>
</feature>
<reference evidence="7" key="1">
    <citation type="submission" date="2021-02" db="EMBL/GenBank/DDBJ databases">
        <authorList>
            <person name="Nowell W R."/>
        </authorList>
    </citation>
    <scope>NUCLEOTIDE SEQUENCE</scope>
</reference>
<dbReference type="AlphaFoldDB" id="A0A816F084"/>
<keyword evidence="2 5" id="KW-0812">Transmembrane</keyword>
<protein>
    <recommendedName>
        <fullName evidence="6">Fatty acid hydroxylase domain-containing protein</fullName>
    </recommendedName>
</protein>
<comment type="caution">
    <text evidence="7">The sequence shown here is derived from an EMBL/GenBank/DDBJ whole genome shotgun (WGS) entry which is preliminary data.</text>
</comment>
<keyword evidence="3 5" id="KW-1133">Transmembrane helix</keyword>
<evidence type="ECO:0000256" key="5">
    <source>
        <dbReference type="SAM" id="Phobius"/>
    </source>
</evidence>
<dbReference type="OrthoDB" id="408954at2759"/>
<dbReference type="Pfam" id="PF04116">
    <property type="entry name" value="FA_hydroxylase"/>
    <property type="match status" value="1"/>
</dbReference>
<feature type="transmembrane region" description="Helical" evidence="5">
    <location>
        <begin position="154"/>
        <end position="172"/>
    </location>
</feature>
<dbReference type="GO" id="GO:0016491">
    <property type="term" value="F:oxidoreductase activity"/>
    <property type="evidence" value="ECO:0007669"/>
    <property type="project" value="InterPro"/>
</dbReference>
<proteinExistence type="predicted"/>
<dbReference type="Proteomes" id="UP000663834">
    <property type="component" value="Unassembled WGS sequence"/>
</dbReference>
<evidence type="ECO:0000259" key="6">
    <source>
        <dbReference type="Pfam" id="PF04116"/>
    </source>
</evidence>